<organism evidence="3 4">
    <name type="scientific">Psychrosphaera saromensis</name>
    <dbReference type="NCBI Taxonomy" id="716813"/>
    <lineage>
        <taxon>Bacteria</taxon>
        <taxon>Pseudomonadati</taxon>
        <taxon>Pseudomonadota</taxon>
        <taxon>Gammaproteobacteria</taxon>
        <taxon>Alteromonadales</taxon>
        <taxon>Pseudoalteromonadaceae</taxon>
        <taxon>Psychrosphaera</taxon>
    </lineage>
</organism>
<gene>
    <name evidence="3" type="ORF">BTO11_08620</name>
</gene>
<name>A0A2S7UUV9_9GAMM</name>
<feature type="domain" description="Lipid/polyisoprenoid-binding YceI-like" evidence="2">
    <location>
        <begin position="24"/>
        <end position="186"/>
    </location>
</feature>
<dbReference type="Pfam" id="PF04264">
    <property type="entry name" value="YceI"/>
    <property type="match status" value="1"/>
</dbReference>
<dbReference type="EMBL" id="MSCH01000003">
    <property type="protein sequence ID" value="PQJ53723.1"/>
    <property type="molecule type" value="Genomic_DNA"/>
</dbReference>
<evidence type="ECO:0000259" key="2">
    <source>
        <dbReference type="SMART" id="SM00867"/>
    </source>
</evidence>
<protein>
    <recommendedName>
        <fullName evidence="2">Lipid/polyisoprenoid-binding YceI-like domain-containing protein</fullName>
    </recommendedName>
</protein>
<feature type="chain" id="PRO_5015639988" description="Lipid/polyisoprenoid-binding YceI-like domain-containing protein" evidence="1">
    <location>
        <begin position="23"/>
        <end position="188"/>
    </location>
</feature>
<reference evidence="3 4" key="1">
    <citation type="submission" date="2016-12" db="EMBL/GenBank/DDBJ databases">
        <title>Diversity of luminous bacteria.</title>
        <authorList>
            <person name="Yoshizawa S."/>
            <person name="Kogure K."/>
        </authorList>
    </citation>
    <scope>NUCLEOTIDE SEQUENCE [LARGE SCALE GENOMIC DNA]</scope>
    <source>
        <strain evidence="3 4">SA4-48</strain>
    </source>
</reference>
<dbReference type="OrthoDB" id="9811006at2"/>
<evidence type="ECO:0000313" key="3">
    <source>
        <dbReference type="EMBL" id="PQJ53723.1"/>
    </source>
</evidence>
<keyword evidence="4" id="KW-1185">Reference proteome</keyword>
<dbReference type="SUPFAM" id="SSF101874">
    <property type="entry name" value="YceI-like"/>
    <property type="match status" value="1"/>
</dbReference>
<evidence type="ECO:0000256" key="1">
    <source>
        <dbReference type="SAM" id="SignalP"/>
    </source>
</evidence>
<dbReference type="RefSeq" id="WP_105052217.1">
    <property type="nucleotide sequence ID" value="NZ_BMYG01000002.1"/>
</dbReference>
<accession>A0A2S7UUV9</accession>
<evidence type="ECO:0000313" key="4">
    <source>
        <dbReference type="Proteomes" id="UP000239007"/>
    </source>
</evidence>
<dbReference type="Gene3D" id="2.40.128.110">
    <property type="entry name" value="Lipid/polyisoprenoid-binding, YceI-like"/>
    <property type="match status" value="1"/>
</dbReference>
<keyword evidence="1" id="KW-0732">Signal</keyword>
<dbReference type="SMART" id="SM00867">
    <property type="entry name" value="YceI"/>
    <property type="match status" value="1"/>
</dbReference>
<dbReference type="InterPro" id="IPR007372">
    <property type="entry name" value="Lipid/polyisoprenoid-bd_YceI"/>
</dbReference>
<comment type="caution">
    <text evidence="3">The sequence shown here is derived from an EMBL/GenBank/DDBJ whole genome shotgun (WGS) entry which is preliminary data.</text>
</comment>
<dbReference type="InterPro" id="IPR036761">
    <property type="entry name" value="TTHA0802/YceI-like_sf"/>
</dbReference>
<sequence>MKKLSLTLVGLLALTASQVASAADYVLDVKGAHAFINFKANHLGYSFLTGRFNKFDGKFSYDAKDVAATKITVNIDATSIDSNHAERDKHLRGGDFLAVEEFPTAKFVSTKVTDKGGDKVEVVGDFTLHGVTNSITIDATKIGEGKDPWGGYRAGFAGTTTIDVSDYDFKAGWVGKIELELLIEGIKQ</sequence>
<dbReference type="PANTHER" id="PTHR34406">
    <property type="entry name" value="PROTEIN YCEI"/>
    <property type="match status" value="1"/>
</dbReference>
<proteinExistence type="predicted"/>
<dbReference type="AlphaFoldDB" id="A0A2S7UUV9"/>
<dbReference type="PANTHER" id="PTHR34406:SF1">
    <property type="entry name" value="PROTEIN YCEI"/>
    <property type="match status" value="1"/>
</dbReference>
<dbReference type="NCBIfam" id="NF002994">
    <property type="entry name" value="PRK03757.1"/>
    <property type="match status" value="1"/>
</dbReference>
<feature type="signal peptide" evidence="1">
    <location>
        <begin position="1"/>
        <end position="22"/>
    </location>
</feature>
<dbReference type="Proteomes" id="UP000239007">
    <property type="component" value="Unassembled WGS sequence"/>
</dbReference>